<dbReference type="OrthoDB" id="581105at2"/>
<dbReference type="Pfam" id="PF00931">
    <property type="entry name" value="NB-ARC"/>
    <property type="match status" value="1"/>
</dbReference>
<dbReference type="Pfam" id="PF13424">
    <property type="entry name" value="TPR_12"/>
    <property type="match status" value="1"/>
</dbReference>
<protein>
    <submittedName>
        <fullName evidence="7">DNA-binding SARP family transcriptional activator</fullName>
    </submittedName>
</protein>
<dbReference type="EMBL" id="QUNO01000025">
    <property type="protein sequence ID" value="REH29393.1"/>
    <property type="molecule type" value="Genomic_DNA"/>
</dbReference>
<comment type="similarity">
    <text evidence="1">Belongs to the AfsR/DnrI/RedD regulatory family.</text>
</comment>
<evidence type="ECO:0000313" key="7">
    <source>
        <dbReference type="EMBL" id="REH29393.1"/>
    </source>
</evidence>
<sequence>MPAEIDFRVLGPLEVLVDGAPRPLPAAKQRLLLGALLLRANHAVSAAELIDVLWGERPPAGARNTLRTYVMRLRQQLGPACMLRTAQDGYAVQVPAAALDAVRFRELLTAARAAEDPPVVWSLLTEALALWRGPVLAGLPLDPLRHNEINRLDAERLDARERRIDAGLTLGRHEELLAELRELADANPAREQVWAQLMVALYRAGRRADALHVYREVHEYLTGELGMDPGAELLRVHQAVLSDHPSLRSPLGAKASVPAQLPPEVINFVGRDAAAAEIAERLAPVRKPAATPVVVLTGPPGTGKTALAVHVAHRLRTRFPDGQLFVDLRGHARGPALGPDQVLARFLRALGVAVDEVPTEIDEQSATLRSLLAGKRMLIVLDNAARPGQVRALLPADPGCAVLITSRDALLGLVEQPGASRVHVGGLTPDESNTLLQRLLGPETVRVEPAAAAELAELCTHLPLALRIAAANMIGDGQPRLADQLGRLREGNRLAALAADGDETVTVRAAFDLSYEALAEPAKRAFRLVGLAPCQDLTPEAMGALADCPPERARRLLDQLSTANLVQQLVPGRYQAYDLLRVYAHERALAEPEDQALGRLHTYYLQAVAEAAALLGPEVPSLVPLPPRLGPDRFGDRDEALEWMTTELPNLVPLIQQAGGEIVWQLVDSLRGFFYAQRLATEWQLVTRAGLAAAIEAGAEVAEAAMRYNRGALDWSRGRATEAADSYARALEVFRRVGLRIGEYSALTNLAIALSEMGDMDGAATRFADALEIAVADRSPVRQAPVLFNLGLVQVSLGETEEGLGYLARARAICAELGIEHGEVTCLNNLLHFSRHMGRFEAVEEYFGHGVALSRRLGNQESESGLFNAMALVRLDFGRQEEADRMAVTALELAASPSMFRSRIDALNTLGDVAFVGGRGAEAIEHYHESLRLSRQQDLRFGEVEALIGLAYAVTDAGQALEHAVEAVELTGRHELRLCQGRALLAQAHVHLRRAEHDEAVDLGERAVSLLRKTGLRLWEAHALRLLSDAYRASGDPVTAGVHDAEAVTLLSGMGLLPSPN</sequence>
<dbReference type="AlphaFoldDB" id="A0A3E0GWG6"/>
<proteinExistence type="inferred from homology"/>
<dbReference type="GO" id="GO:0006355">
    <property type="term" value="P:regulation of DNA-templated transcription"/>
    <property type="evidence" value="ECO:0007669"/>
    <property type="project" value="InterPro"/>
</dbReference>
<dbReference type="InterPro" id="IPR011990">
    <property type="entry name" value="TPR-like_helical_dom_sf"/>
</dbReference>
<dbReference type="RefSeq" id="WP_116181238.1">
    <property type="nucleotide sequence ID" value="NZ_CP144375.1"/>
</dbReference>
<dbReference type="Pfam" id="PF03704">
    <property type="entry name" value="BTAD"/>
    <property type="match status" value="1"/>
</dbReference>
<dbReference type="SMART" id="SM00382">
    <property type="entry name" value="AAA"/>
    <property type="match status" value="1"/>
</dbReference>
<dbReference type="PANTHER" id="PTHR35807">
    <property type="entry name" value="TRANSCRIPTIONAL REGULATOR REDD-RELATED"/>
    <property type="match status" value="1"/>
</dbReference>
<dbReference type="GO" id="GO:0043531">
    <property type="term" value="F:ADP binding"/>
    <property type="evidence" value="ECO:0007669"/>
    <property type="project" value="InterPro"/>
</dbReference>
<feature type="domain" description="OmpR/PhoB-type" evidence="6">
    <location>
        <begin position="1"/>
        <end position="94"/>
    </location>
</feature>
<dbReference type="Pfam" id="PF00486">
    <property type="entry name" value="Trans_reg_C"/>
    <property type="match status" value="1"/>
</dbReference>
<dbReference type="PANTHER" id="PTHR35807:SF1">
    <property type="entry name" value="TRANSCRIPTIONAL REGULATOR REDD"/>
    <property type="match status" value="1"/>
</dbReference>
<evidence type="ECO:0000256" key="3">
    <source>
        <dbReference type="ARBA" id="ARBA00023125"/>
    </source>
</evidence>
<keyword evidence="8" id="KW-1185">Reference proteome</keyword>
<dbReference type="GO" id="GO:0003677">
    <property type="term" value="F:DNA binding"/>
    <property type="evidence" value="ECO:0007669"/>
    <property type="project" value="UniProtKB-UniRule"/>
</dbReference>
<evidence type="ECO:0000256" key="1">
    <source>
        <dbReference type="ARBA" id="ARBA00005820"/>
    </source>
</evidence>
<accession>A0A3E0GWG6</accession>
<evidence type="ECO:0000256" key="5">
    <source>
        <dbReference type="PROSITE-ProRule" id="PRU01091"/>
    </source>
</evidence>
<keyword evidence="3 5" id="KW-0238">DNA-binding</keyword>
<dbReference type="InterPro" id="IPR001867">
    <property type="entry name" value="OmpR/PhoB-type_DNA-bd"/>
</dbReference>
<dbReference type="InterPro" id="IPR005158">
    <property type="entry name" value="BTAD"/>
</dbReference>
<gene>
    <name evidence="7" type="ORF">BCF44_1258</name>
</gene>
<dbReference type="SMART" id="SM00028">
    <property type="entry name" value="TPR"/>
    <property type="match status" value="7"/>
</dbReference>
<feature type="DNA-binding region" description="OmpR/PhoB-type" evidence="5">
    <location>
        <begin position="1"/>
        <end position="94"/>
    </location>
</feature>
<comment type="caution">
    <text evidence="7">The sequence shown here is derived from an EMBL/GenBank/DDBJ whole genome shotgun (WGS) entry which is preliminary data.</text>
</comment>
<dbReference type="InterPro" id="IPR016032">
    <property type="entry name" value="Sig_transdc_resp-reg_C-effctor"/>
</dbReference>
<dbReference type="InterPro" id="IPR002182">
    <property type="entry name" value="NB-ARC"/>
</dbReference>
<organism evidence="7 8">
    <name type="scientific">Kutzneria buriramensis</name>
    <dbReference type="NCBI Taxonomy" id="1045776"/>
    <lineage>
        <taxon>Bacteria</taxon>
        <taxon>Bacillati</taxon>
        <taxon>Actinomycetota</taxon>
        <taxon>Actinomycetes</taxon>
        <taxon>Pseudonocardiales</taxon>
        <taxon>Pseudonocardiaceae</taxon>
        <taxon>Kutzneria</taxon>
    </lineage>
</organism>
<evidence type="ECO:0000256" key="2">
    <source>
        <dbReference type="ARBA" id="ARBA00023015"/>
    </source>
</evidence>
<evidence type="ECO:0000259" key="6">
    <source>
        <dbReference type="PROSITE" id="PS51755"/>
    </source>
</evidence>
<dbReference type="InterPro" id="IPR036388">
    <property type="entry name" value="WH-like_DNA-bd_sf"/>
</dbReference>
<dbReference type="GO" id="GO:0000160">
    <property type="term" value="P:phosphorelay signal transduction system"/>
    <property type="evidence" value="ECO:0007669"/>
    <property type="project" value="InterPro"/>
</dbReference>
<dbReference type="Gene3D" id="1.25.40.10">
    <property type="entry name" value="Tetratricopeptide repeat domain"/>
    <property type="match status" value="3"/>
</dbReference>
<name>A0A3E0GWG6_9PSEU</name>
<dbReference type="Gene3D" id="1.10.10.10">
    <property type="entry name" value="Winged helix-like DNA-binding domain superfamily/Winged helix DNA-binding domain"/>
    <property type="match status" value="1"/>
</dbReference>
<dbReference type="SMART" id="SM01043">
    <property type="entry name" value="BTAD"/>
    <property type="match status" value="1"/>
</dbReference>
<dbReference type="PRINTS" id="PR00364">
    <property type="entry name" value="DISEASERSIST"/>
</dbReference>
<evidence type="ECO:0000256" key="4">
    <source>
        <dbReference type="ARBA" id="ARBA00023163"/>
    </source>
</evidence>
<dbReference type="Gene3D" id="3.40.50.300">
    <property type="entry name" value="P-loop containing nucleotide triphosphate hydrolases"/>
    <property type="match status" value="1"/>
</dbReference>
<dbReference type="SUPFAM" id="SSF48452">
    <property type="entry name" value="TPR-like"/>
    <property type="match status" value="3"/>
</dbReference>
<dbReference type="InterPro" id="IPR003593">
    <property type="entry name" value="AAA+_ATPase"/>
</dbReference>
<dbReference type="SMART" id="SM00862">
    <property type="entry name" value="Trans_reg_C"/>
    <property type="match status" value="1"/>
</dbReference>
<dbReference type="InterPro" id="IPR027417">
    <property type="entry name" value="P-loop_NTPase"/>
</dbReference>
<reference evidence="7 8" key="1">
    <citation type="submission" date="2018-08" db="EMBL/GenBank/DDBJ databases">
        <title>Genomic Encyclopedia of Archaeal and Bacterial Type Strains, Phase II (KMG-II): from individual species to whole genera.</title>
        <authorList>
            <person name="Goeker M."/>
        </authorList>
    </citation>
    <scope>NUCLEOTIDE SEQUENCE [LARGE SCALE GENOMIC DNA]</scope>
    <source>
        <strain evidence="7 8">DSM 45791</strain>
    </source>
</reference>
<keyword evidence="2" id="KW-0805">Transcription regulation</keyword>
<evidence type="ECO:0000313" key="8">
    <source>
        <dbReference type="Proteomes" id="UP000256269"/>
    </source>
</evidence>
<dbReference type="InterPro" id="IPR019734">
    <property type="entry name" value="TPR_rpt"/>
</dbReference>
<dbReference type="InterPro" id="IPR051677">
    <property type="entry name" value="AfsR-DnrI-RedD_regulator"/>
</dbReference>
<keyword evidence="4" id="KW-0804">Transcription</keyword>
<dbReference type="PROSITE" id="PS51755">
    <property type="entry name" value="OMPR_PHOB"/>
    <property type="match status" value="1"/>
</dbReference>
<dbReference type="Proteomes" id="UP000256269">
    <property type="component" value="Unassembled WGS sequence"/>
</dbReference>
<dbReference type="CDD" id="cd15831">
    <property type="entry name" value="BTAD"/>
    <property type="match status" value="1"/>
</dbReference>
<dbReference type="SUPFAM" id="SSF52540">
    <property type="entry name" value="P-loop containing nucleoside triphosphate hydrolases"/>
    <property type="match status" value="1"/>
</dbReference>
<dbReference type="SUPFAM" id="SSF46894">
    <property type="entry name" value="C-terminal effector domain of the bipartite response regulators"/>
    <property type="match status" value="1"/>
</dbReference>